<dbReference type="SUPFAM" id="SSF102114">
    <property type="entry name" value="Radical SAM enzymes"/>
    <property type="match status" value="1"/>
</dbReference>
<reference evidence="3 4" key="1">
    <citation type="journal article" date="2020" name="Biotechnol. Biofuels">
        <title>New insights from the biogas microbiome by comprehensive genome-resolved metagenomics of nearly 1600 species originating from multiple anaerobic digesters.</title>
        <authorList>
            <person name="Campanaro S."/>
            <person name="Treu L."/>
            <person name="Rodriguez-R L.M."/>
            <person name="Kovalovszki A."/>
            <person name="Ziels R.M."/>
            <person name="Maus I."/>
            <person name="Zhu X."/>
            <person name="Kougias P.G."/>
            <person name="Basile A."/>
            <person name="Luo G."/>
            <person name="Schluter A."/>
            <person name="Konstantinidis K.T."/>
            <person name="Angelidaki I."/>
        </authorList>
    </citation>
    <scope>NUCLEOTIDE SEQUENCE [LARGE SCALE GENOMIC DNA]</scope>
    <source>
        <strain evidence="3">AS15tlH2ME_198</strain>
    </source>
</reference>
<comment type="caution">
    <text evidence="3">The sequence shown here is derived from an EMBL/GenBank/DDBJ whole genome shotgun (WGS) entry which is preliminary data.</text>
</comment>
<name>A0A7X6PMC4_9CORY</name>
<sequence>GAVCYPEVVLTGIHLSSFGRDLQGETLLDAVRVVAQAPGIHRVRLGSLEPVIATRAFAQALAELPQVCPQFHLSLQSGSDAVLKRMRRRYTAAEFMQAADHLRQAFPGCALTTDIIAGFPGETDEEHQETLAFVRRVGFARLHVFPFSPRQDTPAATMPGQLPKAGKDARARELIALGDELADGYRRTLLHTTQPVLFEESGDGGATGYTPQYIEVFAPGAVSGQLADVTIDSVDGQRLVGRLTASVSP</sequence>
<dbReference type="AlphaFoldDB" id="A0A7X6PMC4"/>
<keyword evidence="1" id="KW-0808">Transferase</keyword>
<dbReference type="PANTHER" id="PTHR11918">
    <property type="entry name" value="RADICAL SAM PROTEINS"/>
    <property type="match status" value="1"/>
</dbReference>
<feature type="non-terminal residue" evidence="3">
    <location>
        <position position="1"/>
    </location>
</feature>
<dbReference type="PROSITE" id="PS51918">
    <property type="entry name" value="RADICAL_SAM"/>
    <property type="match status" value="1"/>
</dbReference>
<dbReference type="InterPro" id="IPR023404">
    <property type="entry name" value="rSAM_horseshoe"/>
</dbReference>
<organism evidence="3 4">
    <name type="scientific">Corynebacterium humireducens</name>
    <dbReference type="NCBI Taxonomy" id="1223514"/>
    <lineage>
        <taxon>Bacteria</taxon>
        <taxon>Bacillati</taxon>
        <taxon>Actinomycetota</taxon>
        <taxon>Actinomycetes</taxon>
        <taxon>Mycobacteriales</taxon>
        <taxon>Corynebacteriaceae</taxon>
        <taxon>Corynebacterium</taxon>
    </lineage>
</organism>
<dbReference type="PANTHER" id="PTHR11918:SF45">
    <property type="entry name" value="THREONYLCARBAMOYLADENOSINE TRNA METHYLTHIOTRANSFERASE"/>
    <property type="match status" value="1"/>
</dbReference>
<dbReference type="EMBL" id="JAAZHI010000095">
    <property type="protein sequence ID" value="NLA55551.1"/>
    <property type="molecule type" value="Genomic_DNA"/>
</dbReference>
<dbReference type="SMART" id="SM00729">
    <property type="entry name" value="Elp3"/>
    <property type="match status" value="1"/>
</dbReference>
<proteinExistence type="predicted"/>
<accession>A0A7X6PMC4</accession>
<dbReference type="Pfam" id="PF04055">
    <property type="entry name" value="Radical_SAM"/>
    <property type="match status" value="1"/>
</dbReference>
<evidence type="ECO:0000313" key="3">
    <source>
        <dbReference type="EMBL" id="NLA55551.1"/>
    </source>
</evidence>
<dbReference type="InterPro" id="IPR058240">
    <property type="entry name" value="rSAM_sf"/>
</dbReference>
<dbReference type="InterPro" id="IPR006638">
    <property type="entry name" value="Elp3/MiaA/NifB-like_rSAM"/>
</dbReference>
<dbReference type="Proteomes" id="UP000557899">
    <property type="component" value="Unassembled WGS sequence"/>
</dbReference>
<protein>
    <submittedName>
        <fullName evidence="3">Radical SAM protein</fullName>
    </submittedName>
</protein>
<dbReference type="GO" id="GO:0051536">
    <property type="term" value="F:iron-sulfur cluster binding"/>
    <property type="evidence" value="ECO:0007669"/>
    <property type="project" value="InterPro"/>
</dbReference>
<dbReference type="GO" id="GO:0035598">
    <property type="term" value="F:tRNA (N(6)-L-threonylcarbamoyladenosine(37)-C(2))-methylthiotransferase activity"/>
    <property type="evidence" value="ECO:0007669"/>
    <property type="project" value="TreeGrafter"/>
</dbReference>
<evidence type="ECO:0000313" key="4">
    <source>
        <dbReference type="Proteomes" id="UP000557899"/>
    </source>
</evidence>
<evidence type="ECO:0000259" key="2">
    <source>
        <dbReference type="PROSITE" id="PS51918"/>
    </source>
</evidence>
<dbReference type="Gene3D" id="3.80.30.20">
    <property type="entry name" value="tm_1862 like domain"/>
    <property type="match status" value="1"/>
</dbReference>
<feature type="domain" description="Radical SAM core" evidence="2">
    <location>
        <begin position="1"/>
        <end position="186"/>
    </location>
</feature>
<dbReference type="InterPro" id="IPR007197">
    <property type="entry name" value="rSAM"/>
</dbReference>
<evidence type="ECO:0000256" key="1">
    <source>
        <dbReference type="ARBA" id="ARBA00022679"/>
    </source>
</evidence>
<gene>
    <name evidence="3" type="ORF">GX859_04515</name>
</gene>